<reference evidence="1 2" key="1">
    <citation type="submission" date="2024-10" db="EMBL/GenBank/DDBJ databases">
        <authorList>
            <person name="Ryan C."/>
        </authorList>
    </citation>
    <scope>NUCLEOTIDE SEQUENCE [LARGE SCALE GENOMIC DNA]</scope>
</reference>
<gene>
    <name evidence="1" type="ORF">URODEC1_LOCUS120677</name>
</gene>
<name>A0ABC9GX42_9POAL</name>
<dbReference type="EMBL" id="CAXIPR030000808">
    <property type="protein sequence ID" value="CAM0147210.1"/>
    <property type="molecule type" value="Genomic_DNA"/>
</dbReference>
<dbReference type="AlphaFoldDB" id="A0ABC9GX42"/>
<accession>A0ABC9GX42</accession>
<sequence>MATRKLVMRTWTPAASTLGRYLGTGMPPPARSQFLHAVPSQNGVEYARDLLKKAKKEEKITRRVIKWSSRGIKVMEWACYFCVSVTVACAMTVKP</sequence>
<organism evidence="1 2">
    <name type="scientific">Urochloa decumbens</name>
    <dbReference type="NCBI Taxonomy" id="240449"/>
    <lineage>
        <taxon>Eukaryota</taxon>
        <taxon>Viridiplantae</taxon>
        <taxon>Streptophyta</taxon>
        <taxon>Embryophyta</taxon>
        <taxon>Tracheophyta</taxon>
        <taxon>Spermatophyta</taxon>
        <taxon>Magnoliopsida</taxon>
        <taxon>Liliopsida</taxon>
        <taxon>Poales</taxon>
        <taxon>Poaceae</taxon>
        <taxon>PACMAD clade</taxon>
        <taxon>Panicoideae</taxon>
        <taxon>Panicodae</taxon>
        <taxon>Paniceae</taxon>
        <taxon>Melinidinae</taxon>
        <taxon>Urochloa</taxon>
    </lineage>
</organism>
<comment type="caution">
    <text evidence="1">The sequence shown here is derived from an EMBL/GenBank/DDBJ whole genome shotgun (WGS) entry which is preliminary data.</text>
</comment>
<evidence type="ECO:0000313" key="2">
    <source>
        <dbReference type="Proteomes" id="UP001497457"/>
    </source>
</evidence>
<dbReference type="Proteomes" id="UP001497457">
    <property type="component" value="Unassembled WGS sequence"/>
</dbReference>
<proteinExistence type="predicted"/>
<protein>
    <submittedName>
        <fullName evidence="1">Uncharacterized protein</fullName>
    </submittedName>
</protein>
<keyword evidence="2" id="KW-1185">Reference proteome</keyword>
<evidence type="ECO:0000313" key="1">
    <source>
        <dbReference type="EMBL" id="CAM0147210.1"/>
    </source>
</evidence>